<dbReference type="Proteomes" id="UP001595528">
    <property type="component" value="Unassembled WGS sequence"/>
</dbReference>
<sequence>VAAALARRVAAGQAPLLVTDPELLPLRRQGRLGLQNAEAVLDEIFAEPAARHAGRLRMRAVVQDLHRLTALLSALSEPGRDLSAQAAALAAAAEALDRLQAGRMPAEAAHAALLVAPDERLRRYGAVVRDLSRDMAAVDAASQPQTG</sequence>
<evidence type="ECO:0000313" key="1">
    <source>
        <dbReference type="EMBL" id="MFC3225870.1"/>
    </source>
</evidence>
<dbReference type="EMBL" id="JBHRTR010000005">
    <property type="protein sequence ID" value="MFC3225870.1"/>
    <property type="molecule type" value="Genomic_DNA"/>
</dbReference>
<name>A0ABV7KUS2_9PROT</name>
<gene>
    <name evidence="1" type="ORF">ACFOGJ_01420</name>
</gene>
<evidence type="ECO:0000313" key="2">
    <source>
        <dbReference type="Proteomes" id="UP001595528"/>
    </source>
</evidence>
<keyword evidence="2" id="KW-1185">Reference proteome</keyword>
<organism evidence="1 2">
    <name type="scientific">Marinibaculum pumilum</name>
    <dbReference type="NCBI Taxonomy" id="1766165"/>
    <lineage>
        <taxon>Bacteria</taxon>
        <taxon>Pseudomonadati</taxon>
        <taxon>Pseudomonadota</taxon>
        <taxon>Alphaproteobacteria</taxon>
        <taxon>Rhodospirillales</taxon>
        <taxon>Rhodospirillaceae</taxon>
        <taxon>Marinibaculum</taxon>
    </lineage>
</organism>
<feature type="non-terminal residue" evidence="1">
    <location>
        <position position="1"/>
    </location>
</feature>
<comment type="caution">
    <text evidence="1">The sequence shown here is derived from an EMBL/GenBank/DDBJ whole genome shotgun (WGS) entry which is preliminary data.</text>
</comment>
<protein>
    <submittedName>
        <fullName evidence="1">Uncharacterized protein</fullName>
    </submittedName>
</protein>
<reference evidence="2" key="1">
    <citation type="journal article" date="2019" name="Int. J. Syst. Evol. Microbiol.">
        <title>The Global Catalogue of Microorganisms (GCM) 10K type strain sequencing project: providing services to taxonomists for standard genome sequencing and annotation.</title>
        <authorList>
            <consortium name="The Broad Institute Genomics Platform"/>
            <consortium name="The Broad Institute Genome Sequencing Center for Infectious Disease"/>
            <person name="Wu L."/>
            <person name="Ma J."/>
        </authorList>
    </citation>
    <scope>NUCLEOTIDE SEQUENCE [LARGE SCALE GENOMIC DNA]</scope>
    <source>
        <strain evidence="2">KCTC 42964</strain>
    </source>
</reference>
<dbReference type="RefSeq" id="WP_379897610.1">
    <property type="nucleotide sequence ID" value="NZ_JBHRTR010000005.1"/>
</dbReference>
<accession>A0ABV7KUS2</accession>
<proteinExistence type="predicted"/>